<evidence type="ECO:0000313" key="2">
    <source>
        <dbReference type="EMBL" id="MFC0529743.1"/>
    </source>
</evidence>
<dbReference type="RefSeq" id="WP_377252804.1">
    <property type="nucleotide sequence ID" value="NZ_JBHLUH010000039.1"/>
</dbReference>
<evidence type="ECO:0000259" key="1">
    <source>
        <dbReference type="Pfam" id="PF02589"/>
    </source>
</evidence>
<dbReference type="EMBL" id="JBHLUH010000039">
    <property type="protein sequence ID" value="MFC0529743.1"/>
    <property type="molecule type" value="Genomic_DNA"/>
</dbReference>
<evidence type="ECO:0000313" key="3">
    <source>
        <dbReference type="Proteomes" id="UP001589867"/>
    </source>
</evidence>
<proteinExistence type="predicted"/>
<accession>A0ABV6M5M3</accession>
<gene>
    <name evidence="2" type="ORF">ACFFIA_18965</name>
</gene>
<dbReference type="Pfam" id="PF02589">
    <property type="entry name" value="LUD_dom"/>
    <property type="match status" value="1"/>
</dbReference>
<sequence>MTTGSSTVGIDFGAPAHTERLDRAVAALRERGYEVHVVDDPAGARAVAGELLPTDQGIFTASSETLRLTGIAADIEEGDKYQSVRKQAAEFEGDFVKQLKLGAAPDVTIGSVHAVTEDGQLVAASATGSQLASYAAGAMRTILVVGSQKIVPDLDAALRRVREHCLPLESQRVQEAAGQGSFIGKILIFEREAIPNRTAIILIREPIGF</sequence>
<dbReference type="PANTHER" id="PTHR36179">
    <property type="entry name" value="LUD_DOM DOMAIN-CONTAINING PROTEIN"/>
    <property type="match status" value="1"/>
</dbReference>
<feature type="domain" description="LUD" evidence="1">
    <location>
        <begin position="22"/>
        <end position="196"/>
    </location>
</feature>
<dbReference type="Gene3D" id="3.40.50.10420">
    <property type="entry name" value="NagB/RpiA/CoA transferase-like"/>
    <property type="match status" value="1"/>
</dbReference>
<protein>
    <submittedName>
        <fullName evidence="2">LUD domain-containing protein</fullName>
    </submittedName>
</protein>
<dbReference type="PANTHER" id="PTHR36179:SF2">
    <property type="entry name" value="LUD DOMAIN-CONTAINING PROTEIN"/>
    <property type="match status" value="1"/>
</dbReference>
<name>A0ABV6M5M3_9ACTN</name>
<dbReference type="InterPro" id="IPR003741">
    <property type="entry name" value="LUD_dom"/>
</dbReference>
<comment type="caution">
    <text evidence="2">The sequence shown here is derived from an EMBL/GenBank/DDBJ whole genome shotgun (WGS) entry which is preliminary data.</text>
</comment>
<keyword evidence="3" id="KW-1185">Reference proteome</keyword>
<reference evidence="2 3" key="1">
    <citation type="submission" date="2024-09" db="EMBL/GenBank/DDBJ databases">
        <authorList>
            <person name="Sun Q."/>
            <person name="Mori K."/>
        </authorList>
    </citation>
    <scope>NUCLEOTIDE SEQUENCE [LARGE SCALE GENOMIC DNA]</scope>
    <source>
        <strain evidence="2 3">TBRC 3947</strain>
    </source>
</reference>
<dbReference type="InterPro" id="IPR024185">
    <property type="entry name" value="FTHF_cligase-like_sf"/>
</dbReference>
<dbReference type="Proteomes" id="UP001589867">
    <property type="component" value="Unassembled WGS sequence"/>
</dbReference>
<organism evidence="2 3">
    <name type="scientific">Phytohabitans kaempferiae</name>
    <dbReference type="NCBI Taxonomy" id="1620943"/>
    <lineage>
        <taxon>Bacteria</taxon>
        <taxon>Bacillati</taxon>
        <taxon>Actinomycetota</taxon>
        <taxon>Actinomycetes</taxon>
        <taxon>Micromonosporales</taxon>
        <taxon>Micromonosporaceae</taxon>
    </lineage>
</organism>